<proteinExistence type="predicted"/>
<dbReference type="SUPFAM" id="SSF110997">
    <property type="entry name" value="Sporulation related repeat"/>
    <property type="match status" value="1"/>
</dbReference>
<feature type="region of interest" description="Disordered" evidence="1">
    <location>
        <begin position="203"/>
        <end position="251"/>
    </location>
</feature>
<dbReference type="EMBL" id="QZEW01000050">
    <property type="protein sequence ID" value="RJL12096.1"/>
    <property type="molecule type" value="Genomic_DNA"/>
</dbReference>
<evidence type="ECO:0000256" key="2">
    <source>
        <dbReference type="SAM" id="SignalP"/>
    </source>
</evidence>
<keyword evidence="5" id="KW-1185">Reference proteome</keyword>
<reference evidence="5" key="1">
    <citation type="submission" date="2018-09" db="EMBL/GenBank/DDBJ databases">
        <title>Paracoccus onubensis nov. sp. a moderate halophilic bacterium isolated from Gruta de las Maravillas (Aracena, Spain).</title>
        <authorList>
            <person name="Jurado V."/>
            <person name="Gutierrez-Patricio S."/>
            <person name="Gonzalez-Pimentel J.L."/>
            <person name="Miller A.Z."/>
            <person name="Laiz L."/>
            <person name="Saiz-Jimenez C."/>
        </authorList>
    </citation>
    <scope>NUCLEOTIDE SEQUENCE [LARGE SCALE GENOMIC DNA]</scope>
    <source>
        <strain evidence="5">DSM 26381</strain>
    </source>
</reference>
<sequence>MRVSWVMFWVLALAVRAAAAPEPPPPKGFAGTQYIDGSGCVFLREGGDWVPRTDRQGVPVCGFPPTLSQRGLAQEMPAPAPPPTIEEMLFEKLATGLRDGEFAADPRPIAERQAVAAPAGQSPVERDLQALVSGQDAMRRAMSGGPDDDLCRLLGYEPDPSGAAVSGRDVTFGLCPGMRAELPGPIITAGARHDAVALAANAPQEQPGPAADREPVAAEAGAKPAATGGTAPSPAKPAAVTRPAVSAPAAPGHPATAVEMIPASARHVQIGGFADEADALAVARQLIGIGYEVGLARRQDQALLLVGPFEDRGTLVRALNDLRGRGHDKAAAR</sequence>
<evidence type="ECO:0000256" key="1">
    <source>
        <dbReference type="SAM" id="MobiDB-lite"/>
    </source>
</evidence>
<feature type="compositionally biased region" description="Low complexity" evidence="1">
    <location>
        <begin position="217"/>
        <end position="239"/>
    </location>
</feature>
<dbReference type="InterPro" id="IPR007730">
    <property type="entry name" value="SPOR-like_dom"/>
</dbReference>
<accession>A0A419A5J0</accession>
<protein>
    <submittedName>
        <fullName evidence="4">SPOR domain-containing protein</fullName>
    </submittedName>
</protein>
<dbReference type="InterPro" id="IPR036680">
    <property type="entry name" value="SPOR-like_sf"/>
</dbReference>
<feature type="chain" id="PRO_5019386986" evidence="2">
    <location>
        <begin position="20"/>
        <end position="333"/>
    </location>
</feature>
<dbReference type="OrthoDB" id="7843142at2"/>
<name>A0A419A5J0_9RHOB</name>
<feature type="domain" description="SPOR" evidence="3">
    <location>
        <begin position="260"/>
        <end position="333"/>
    </location>
</feature>
<keyword evidence="2" id="KW-0732">Signal</keyword>
<dbReference type="Pfam" id="PF05036">
    <property type="entry name" value="SPOR"/>
    <property type="match status" value="1"/>
</dbReference>
<organism evidence="4 5">
    <name type="scientific">Paracoccus siganidrum</name>
    <dbReference type="NCBI Taxonomy" id="1276757"/>
    <lineage>
        <taxon>Bacteria</taxon>
        <taxon>Pseudomonadati</taxon>
        <taxon>Pseudomonadota</taxon>
        <taxon>Alphaproteobacteria</taxon>
        <taxon>Rhodobacterales</taxon>
        <taxon>Paracoccaceae</taxon>
        <taxon>Paracoccus</taxon>
    </lineage>
</organism>
<dbReference type="Proteomes" id="UP000283587">
    <property type="component" value="Unassembled WGS sequence"/>
</dbReference>
<evidence type="ECO:0000313" key="5">
    <source>
        <dbReference type="Proteomes" id="UP000283587"/>
    </source>
</evidence>
<feature type="signal peptide" evidence="2">
    <location>
        <begin position="1"/>
        <end position="19"/>
    </location>
</feature>
<dbReference type="RefSeq" id="WP_119898522.1">
    <property type="nucleotide sequence ID" value="NZ_QNRC01000019.1"/>
</dbReference>
<dbReference type="AlphaFoldDB" id="A0A419A5J0"/>
<comment type="caution">
    <text evidence="4">The sequence shown here is derived from an EMBL/GenBank/DDBJ whole genome shotgun (WGS) entry which is preliminary data.</text>
</comment>
<dbReference type="PROSITE" id="PS51724">
    <property type="entry name" value="SPOR"/>
    <property type="match status" value="1"/>
</dbReference>
<dbReference type="Gene3D" id="3.30.70.1070">
    <property type="entry name" value="Sporulation related repeat"/>
    <property type="match status" value="1"/>
</dbReference>
<dbReference type="GO" id="GO:0042834">
    <property type="term" value="F:peptidoglycan binding"/>
    <property type="evidence" value="ECO:0007669"/>
    <property type="project" value="InterPro"/>
</dbReference>
<gene>
    <name evidence="4" type="ORF">D3P05_12610</name>
</gene>
<evidence type="ECO:0000259" key="3">
    <source>
        <dbReference type="PROSITE" id="PS51724"/>
    </source>
</evidence>
<evidence type="ECO:0000313" key="4">
    <source>
        <dbReference type="EMBL" id="RJL12096.1"/>
    </source>
</evidence>